<evidence type="ECO:0000259" key="9">
    <source>
        <dbReference type="Pfam" id="PF12704"/>
    </source>
</evidence>
<dbReference type="Proteomes" id="UP000266389">
    <property type="component" value="Unassembled WGS sequence"/>
</dbReference>
<dbReference type="InterPro" id="IPR003838">
    <property type="entry name" value="ABC3_permease_C"/>
</dbReference>
<dbReference type="GO" id="GO:0005886">
    <property type="term" value="C:plasma membrane"/>
    <property type="evidence" value="ECO:0007669"/>
    <property type="project" value="UniProtKB-SubCell"/>
</dbReference>
<keyword evidence="4 7" id="KW-1133">Transmembrane helix</keyword>
<keyword evidence="5 7" id="KW-0472">Membrane</keyword>
<dbReference type="InterPro" id="IPR025857">
    <property type="entry name" value="MacB_PCD"/>
</dbReference>
<sequence>MNTFTLVLRNISQRALSVVLTGISVALGVALISATVEIRRQVEENFNQTSVGYEMIVGAKGSALQLVLNTVYQLGDPVGNIPYAVYARYRNHPMVSYAIPYGLGDNYKGFRIIGTTEEIFTKFNYKPNQTFELAEGRAFKDGELYAAVLGSEVARVLGLKIGDKFIATHGLQDVAEDVAMKHEHDPMTVVGILKPTYTVSDKVIYISLPTVWAIHEEGREHEQPEVKNDEQAQIRKDAQTETQLVHAEPKAEAHHHHEAQPKSANKAASEGRTHRNDETALIKHDEMAHKEHDAHKHDSHKETTEAKHSDGTPHHEGDDHPDHHEHKKVPTEGDVTAIIIKTKAPIFALQLYKIINSEPLAQAAIPTREIKNLFDIVGNINWAFLFITLLVIVVALIGVMVAIYNSLNERRRDIAIMRALGAHRTRIFGMITLEAMLIALLGAVGGVVLSKILLLLLKGVVLERTGVELSVPIFNSGEMALILAVGAVGALVGIIPAINAYRTDVARNLSPIS</sequence>
<evidence type="ECO:0000256" key="2">
    <source>
        <dbReference type="ARBA" id="ARBA00022475"/>
    </source>
</evidence>
<feature type="transmembrane region" description="Helical" evidence="7">
    <location>
        <begin position="427"/>
        <end position="460"/>
    </location>
</feature>
<evidence type="ECO:0000256" key="7">
    <source>
        <dbReference type="SAM" id="Phobius"/>
    </source>
</evidence>
<evidence type="ECO:0000256" key="1">
    <source>
        <dbReference type="ARBA" id="ARBA00004651"/>
    </source>
</evidence>
<evidence type="ECO:0000313" key="11">
    <source>
        <dbReference type="Proteomes" id="UP000266389"/>
    </source>
</evidence>
<keyword evidence="2" id="KW-1003">Cell membrane</keyword>
<dbReference type="AlphaFoldDB" id="A0A395M403"/>
<feature type="domain" description="ABC3 transporter permease C-terminal" evidence="8">
    <location>
        <begin position="386"/>
        <end position="502"/>
    </location>
</feature>
<proteinExistence type="predicted"/>
<evidence type="ECO:0000256" key="6">
    <source>
        <dbReference type="SAM" id="MobiDB-lite"/>
    </source>
</evidence>
<comment type="caution">
    <text evidence="10">The sequence shown here is derived from an EMBL/GenBank/DDBJ whole genome shotgun (WGS) entry which is preliminary data.</text>
</comment>
<protein>
    <submittedName>
        <fullName evidence="10">ABC transporter permease</fullName>
    </submittedName>
</protein>
<dbReference type="EMBL" id="PHFL01000014">
    <property type="protein sequence ID" value="RFM24958.1"/>
    <property type="molecule type" value="Genomic_DNA"/>
</dbReference>
<dbReference type="PANTHER" id="PTHR43738">
    <property type="entry name" value="ABC TRANSPORTER, MEMBRANE PROTEIN"/>
    <property type="match status" value="1"/>
</dbReference>
<feature type="region of interest" description="Disordered" evidence="6">
    <location>
        <begin position="240"/>
        <end position="274"/>
    </location>
</feature>
<dbReference type="Pfam" id="PF02687">
    <property type="entry name" value="FtsX"/>
    <property type="match status" value="1"/>
</dbReference>
<evidence type="ECO:0000259" key="8">
    <source>
        <dbReference type="Pfam" id="PF02687"/>
    </source>
</evidence>
<name>A0A395M403_9BACT</name>
<dbReference type="PANTHER" id="PTHR43738:SF2">
    <property type="entry name" value="ABC TRANSPORTER PERMEASE"/>
    <property type="match status" value="1"/>
</dbReference>
<gene>
    <name evidence="10" type="ORF">D0433_03390</name>
</gene>
<reference evidence="10 11" key="1">
    <citation type="journal article" date="2011" name="ISME J.">
        <title>Community ecology of hot spring cyanobacterial mats: predominant populations and their functional potential.</title>
        <authorList>
            <person name="Klatt C.G."/>
            <person name="Wood J.M."/>
            <person name="Rusch D.B."/>
            <person name="Bateson M.M."/>
            <person name="Hamamura N."/>
            <person name="Heidelberg J.F."/>
            <person name="Grossman A.R."/>
            <person name="Bhaya D."/>
            <person name="Cohan F.M."/>
            <person name="Kuhl M."/>
            <person name="Bryant D.A."/>
            <person name="Ward D.M."/>
        </authorList>
    </citation>
    <scope>NUCLEOTIDE SEQUENCE [LARGE SCALE GENOMIC DNA]</scope>
    <source>
        <strain evidence="10">OS</strain>
    </source>
</reference>
<feature type="transmembrane region" description="Helical" evidence="7">
    <location>
        <begin position="480"/>
        <end position="501"/>
    </location>
</feature>
<evidence type="ECO:0000256" key="3">
    <source>
        <dbReference type="ARBA" id="ARBA00022692"/>
    </source>
</evidence>
<dbReference type="Pfam" id="PF12704">
    <property type="entry name" value="MacB_PCD"/>
    <property type="match status" value="1"/>
</dbReference>
<evidence type="ECO:0000313" key="10">
    <source>
        <dbReference type="EMBL" id="RFM24958.1"/>
    </source>
</evidence>
<evidence type="ECO:0000256" key="5">
    <source>
        <dbReference type="ARBA" id="ARBA00023136"/>
    </source>
</evidence>
<keyword evidence="3 7" id="KW-0812">Transmembrane</keyword>
<dbReference type="InterPro" id="IPR051125">
    <property type="entry name" value="ABC-4/HrtB_transporter"/>
</dbReference>
<organism evidence="10 11">
    <name type="scientific">Candidatus Thermochlorobacter aerophilus</name>
    <dbReference type="NCBI Taxonomy" id="1868324"/>
    <lineage>
        <taxon>Bacteria</taxon>
        <taxon>Pseudomonadati</taxon>
        <taxon>Chlorobiota</taxon>
        <taxon>Chlorobiia</taxon>
        <taxon>Chlorobiales</taxon>
        <taxon>Candidatus Thermochlorobacteriaceae</taxon>
        <taxon>Candidatus Thermochlorobacter</taxon>
    </lineage>
</organism>
<feature type="transmembrane region" description="Helical" evidence="7">
    <location>
        <begin position="382"/>
        <end position="407"/>
    </location>
</feature>
<feature type="domain" description="MacB-like periplasmic core" evidence="9">
    <location>
        <begin position="19"/>
        <end position="218"/>
    </location>
</feature>
<feature type="region of interest" description="Disordered" evidence="6">
    <location>
        <begin position="288"/>
        <end position="330"/>
    </location>
</feature>
<comment type="subcellular location">
    <subcellularLocation>
        <location evidence="1">Cell membrane</location>
        <topology evidence="1">Multi-pass membrane protein</topology>
    </subcellularLocation>
</comment>
<evidence type="ECO:0000256" key="4">
    <source>
        <dbReference type="ARBA" id="ARBA00022989"/>
    </source>
</evidence>
<accession>A0A395M403</accession>